<keyword evidence="2" id="KW-0936">Ethylene signaling pathway</keyword>
<proteinExistence type="inferred from homology"/>
<comment type="similarity">
    <text evidence="8">Belongs to the AP2/ERF transcription factor family. ERF subfamily.</text>
</comment>
<dbReference type="RefSeq" id="XP_015940955.1">
    <property type="nucleotide sequence ID" value="XM_016085469.3"/>
</dbReference>
<feature type="compositionally biased region" description="Low complexity" evidence="9">
    <location>
        <begin position="184"/>
        <end position="199"/>
    </location>
</feature>
<dbReference type="GO" id="GO:0005634">
    <property type="term" value="C:nucleus"/>
    <property type="evidence" value="ECO:0007669"/>
    <property type="project" value="UniProtKB-SubCell"/>
</dbReference>
<accession>A0A6P4BJD5</accession>
<dbReference type="CDD" id="cd00018">
    <property type="entry name" value="AP2"/>
    <property type="match status" value="1"/>
</dbReference>
<evidence type="ECO:0000256" key="5">
    <source>
        <dbReference type="ARBA" id="ARBA00023159"/>
    </source>
</evidence>
<keyword evidence="3" id="KW-0805">Transcription regulation</keyword>
<dbReference type="OrthoDB" id="777275at2759"/>
<dbReference type="GO" id="GO:0009873">
    <property type="term" value="P:ethylene-activated signaling pathway"/>
    <property type="evidence" value="ECO:0007669"/>
    <property type="project" value="UniProtKB-KW"/>
</dbReference>
<dbReference type="PRINTS" id="PR00367">
    <property type="entry name" value="ETHRSPELEMNT"/>
</dbReference>
<dbReference type="Gene3D" id="3.30.730.10">
    <property type="entry name" value="AP2/ERF domain"/>
    <property type="match status" value="1"/>
</dbReference>
<reference evidence="12" key="2">
    <citation type="submission" date="2025-08" db="UniProtKB">
        <authorList>
            <consortium name="RefSeq"/>
        </authorList>
    </citation>
    <scope>IDENTIFICATION</scope>
    <source>
        <tissue evidence="12">Whole plant</tissue>
    </source>
</reference>
<keyword evidence="4" id="KW-0238">DNA-binding</keyword>
<dbReference type="AlphaFoldDB" id="A0A6P4BJD5"/>
<evidence type="ECO:0000259" key="10">
    <source>
        <dbReference type="PROSITE" id="PS51032"/>
    </source>
</evidence>
<evidence type="ECO:0000313" key="11">
    <source>
        <dbReference type="Proteomes" id="UP000515211"/>
    </source>
</evidence>
<dbReference type="SUPFAM" id="SSF54171">
    <property type="entry name" value="DNA-binding domain"/>
    <property type="match status" value="1"/>
</dbReference>
<keyword evidence="6" id="KW-0804">Transcription</keyword>
<comment type="subcellular location">
    <subcellularLocation>
        <location evidence="1">Nucleus</location>
    </subcellularLocation>
</comment>
<keyword evidence="11" id="KW-1185">Reference proteome</keyword>
<dbReference type="FunFam" id="3.30.730.10:FF:000001">
    <property type="entry name" value="Ethylene-responsive transcription factor 2"/>
    <property type="match status" value="1"/>
</dbReference>
<feature type="region of interest" description="Disordered" evidence="9">
    <location>
        <begin position="349"/>
        <end position="388"/>
    </location>
</feature>
<evidence type="ECO:0000256" key="9">
    <source>
        <dbReference type="SAM" id="MobiDB-lite"/>
    </source>
</evidence>
<evidence type="ECO:0000313" key="12">
    <source>
        <dbReference type="RefSeq" id="XP_015940955.1"/>
    </source>
</evidence>
<feature type="compositionally biased region" description="Low complexity" evidence="9">
    <location>
        <begin position="353"/>
        <end position="388"/>
    </location>
</feature>
<gene>
    <name evidence="12" type="primary">LOC107466498</name>
</gene>
<organism evidence="11 12">
    <name type="scientific">Arachis duranensis</name>
    <name type="common">Wild peanut</name>
    <dbReference type="NCBI Taxonomy" id="130453"/>
    <lineage>
        <taxon>Eukaryota</taxon>
        <taxon>Viridiplantae</taxon>
        <taxon>Streptophyta</taxon>
        <taxon>Embryophyta</taxon>
        <taxon>Tracheophyta</taxon>
        <taxon>Spermatophyta</taxon>
        <taxon>Magnoliopsida</taxon>
        <taxon>eudicotyledons</taxon>
        <taxon>Gunneridae</taxon>
        <taxon>Pentapetalae</taxon>
        <taxon>rosids</taxon>
        <taxon>fabids</taxon>
        <taxon>Fabales</taxon>
        <taxon>Fabaceae</taxon>
        <taxon>Papilionoideae</taxon>
        <taxon>50 kb inversion clade</taxon>
        <taxon>dalbergioids sensu lato</taxon>
        <taxon>Dalbergieae</taxon>
        <taxon>Pterocarpus clade</taxon>
        <taxon>Arachis</taxon>
    </lineage>
</organism>
<reference evidence="11" key="1">
    <citation type="journal article" date="2016" name="Nat. Genet.">
        <title>The genome sequences of Arachis duranensis and Arachis ipaensis, the diploid ancestors of cultivated peanut.</title>
        <authorList>
            <person name="Bertioli D.J."/>
            <person name="Cannon S.B."/>
            <person name="Froenicke L."/>
            <person name="Huang G."/>
            <person name="Farmer A.D."/>
            <person name="Cannon E.K."/>
            <person name="Liu X."/>
            <person name="Gao D."/>
            <person name="Clevenger J."/>
            <person name="Dash S."/>
            <person name="Ren L."/>
            <person name="Moretzsohn M.C."/>
            <person name="Shirasawa K."/>
            <person name="Huang W."/>
            <person name="Vidigal B."/>
            <person name="Abernathy B."/>
            <person name="Chu Y."/>
            <person name="Niederhuth C.E."/>
            <person name="Umale P."/>
            <person name="Araujo A.C."/>
            <person name="Kozik A."/>
            <person name="Kim K.D."/>
            <person name="Burow M.D."/>
            <person name="Varshney R.K."/>
            <person name="Wang X."/>
            <person name="Zhang X."/>
            <person name="Barkley N."/>
            <person name="Guimaraes P.M."/>
            <person name="Isobe S."/>
            <person name="Guo B."/>
            <person name="Liao B."/>
            <person name="Stalker H.T."/>
            <person name="Schmitz R.J."/>
            <person name="Scheffler B.E."/>
            <person name="Leal-Bertioli S.C."/>
            <person name="Xun X."/>
            <person name="Jackson S.A."/>
            <person name="Michelmore R."/>
            <person name="Ozias-Akins P."/>
        </authorList>
    </citation>
    <scope>NUCLEOTIDE SEQUENCE [LARGE SCALE GENOMIC DNA]</scope>
    <source>
        <strain evidence="11">cv. V14167</strain>
    </source>
</reference>
<dbReference type="InterPro" id="IPR036955">
    <property type="entry name" value="AP2/ERF_dom_sf"/>
</dbReference>
<evidence type="ECO:0000256" key="8">
    <source>
        <dbReference type="ARBA" id="ARBA00024343"/>
    </source>
</evidence>
<dbReference type="SMR" id="A0A6P4BJD5"/>
<dbReference type="Proteomes" id="UP000515211">
    <property type="component" value="Chromosome 9"/>
</dbReference>
<name>A0A6P4BJD5_ARADU</name>
<dbReference type="InterPro" id="IPR016177">
    <property type="entry name" value="DNA-bd_dom_sf"/>
</dbReference>
<dbReference type="InterPro" id="IPR001471">
    <property type="entry name" value="AP2/ERF_dom"/>
</dbReference>
<dbReference type="GeneID" id="107466498"/>
<evidence type="ECO:0000256" key="4">
    <source>
        <dbReference type="ARBA" id="ARBA00023125"/>
    </source>
</evidence>
<feature type="region of interest" description="Disordered" evidence="9">
    <location>
        <begin position="184"/>
        <end position="216"/>
    </location>
</feature>
<keyword evidence="5" id="KW-0010">Activator</keyword>
<dbReference type="PROSITE" id="PS51032">
    <property type="entry name" value="AP2_ERF"/>
    <property type="match status" value="1"/>
</dbReference>
<dbReference type="KEGG" id="adu:107466498"/>
<dbReference type="Pfam" id="PF00847">
    <property type="entry name" value="AP2"/>
    <property type="match status" value="1"/>
</dbReference>
<dbReference type="InterPro" id="IPR051758">
    <property type="entry name" value="ERF/AP2-like"/>
</dbReference>
<dbReference type="PANTHER" id="PTHR31657:SF40">
    <property type="entry name" value="ETHYLENE-RESPONSIVE TRANSCRIPTION FACTOR ERF062"/>
    <property type="match status" value="1"/>
</dbReference>
<evidence type="ECO:0000256" key="2">
    <source>
        <dbReference type="ARBA" id="ARBA00022745"/>
    </source>
</evidence>
<protein>
    <submittedName>
        <fullName evidence="12">Ethylene-responsive transcription factor ERF062</fullName>
    </submittedName>
</protein>
<keyword evidence="7" id="KW-0539">Nucleus</keyword>
<dbReference type="SMART" id="SM00380">
    <property type="entry name" value="AP2"/>
    <property type="match status" value="1"/>
</dbReference>
<evidence type="ECO:0000256" key="3">
    <source>
        <dbReference type="ARBA" id="ARBA00023015"/>
    </source>
</evidence>
<feature type="domain" description="AP2/ERF" evidence="10">
    <location>
        <begin position="263"/>
        <end position="320"/>
    </location>
</feature>
<dbReference type="PANTHER" id="PTHR31657">
    <property type="entry name" value="ETHYLENE-RESPONSIVE TRANSCRIPTION FACTOR ERF061"/>
    <property type="match status" value="1"/>
</dbReference>
<dbReference type="GO" id="GO:0000976">
    <property type="term" value="F:transcription cis-regulatory region binding"/>
    <property type="evidence" value="ECO:0007669"/>
    <property type="project" value="UniProtKB-ARBA"/>
</dbReference>
<evidence type="ECO:0000256" key="1">
    <source>
        <dbReference type="ARBA" id="ARBA00004123"/>
    </source>
</evidence>
<evidence type="ECO:0000256" key="6">
    <source>
        <dbReference type="ARBA" id="ARBA00023163"/>
    </source>
</evidence>
<evidence type="ECO:0000256" key="7">
    <source>
        <dbReference type="ARBA" id="ARBA00023242"/>
    </source>
</evidence>
<dbReference type="GO" id="GO:0003700">
    <property type="term" value="F:DNA-binding transcription factor activity"/>
    <property type="evidence" value="ECO:0007669"/>
    <property type="project" value="InterPro"/>
</dbReference>
<feature type="compositionally biased region" description="Polar residues" evidence="9">
    <location>
        <begin position="200"/>
        <end position="216"/>
    </location>
</feature>
<sequence length="438" mass="49037">MNHFYLSVFFISDLTVLRIYLYMKDTFPKIEIFTQKELPTCLQETAMESKFLDNDNATIRSSHHSLTASHHVHANYSMESPERLLLCSHSMKEELPPYDATLIGHVPSSFHGNEDTRNGQEKNHTFQKFNNNPLNLLETLPALTIAPSSSDASPPSLISPPSSHKFPNLTLFLQETSMLYSSSSHLKSGESMSSKSSNSTFPLSPLRQTQCQTTTADPHKITKNLSNMRRSKSFSDHHNWLSTRTQPLKCSGGGGRVNNNNKLFKGVRQRHWGKWVAEIRLPRNRTRVWLGTFDTAEDAAIAYDTAAYILRGDYAQLNFPELKHVIKANSLNGTISALVEAKLQTVHLHKKNPNNNNNNNSSNNNYDDSPPSAVSACKNNGNKGSSSSIMELQLEENERSKSGSLSHHQVLDVEGVQLSRMPSLDMDLIWDALLVSDS</sequence>